<proteinExistence type="predicted"/>
<dbReference type="Proteomes" id="UP000264605">
    <property type="component" value="Plasmid unnamed2"/>
</dbReference>
<organism evidence="2 3">
    <name type="scientific">Pseudoalteromonas lipolytica</name>
    <dbReference type="NCBI Taxonomy" id="570156"/>
    <lineage>
        <taxon>Bacteria</taxon>
        <taxon>Pseudomonadati</taxon>
        <taxon>Pseudomonadota</taxon>
        <taxon>Gammaproteobacteria</taxon>
        <taxon>Alteromonadales</taxon>
        <taxon>Pseudoalteromonadaceae</taxon>
        <taxon>Pseudoalteromonas</taxon>
    </lineage>
</organism>
<feature type="chain" id="PRO_5042138896" evidence="1">
    <location>
        <begin position="22"/>
        <end position="316"/>
    </location>
</feature>
<dbReference type="EMBL" id="CP032092">
    <property type="protein sequence ID" value="AXV67729.1"/>
    <property type="molecule type" value="Genomic_DNA"/>
</dbReference>
<geneLocation type="plasmid" evidence="2 3">
    <name>unnamed2</name>
</geneLocation>
<accession>A0AAD0S417</accession>
<dbReference type="AlphaFoldDB" id="A0AAD0S417"/>
<sequence>MKNITKIALASVMALTLSACSSTKEPIVFNNFQANENDSFAKTTMRLAGSNKFMDSADGKSGTRKVPGSSVMAFGQLLMLDFTGAASTAINDSIIENEPLAKSAQFIVKVENVDQSVLANPEGIIARASKKLDDIAAKKGLEIESERTTNTQRIINYKNKNQCENLLLVLSTCGQYLGLGRVSSYDQESKSAYVTFEASGKFVSLHLMSGYMGDDVYLYHPRKLSSGNWDYSRSVYAGSHIIIHKGKVHKFITGQTFDDGVDISKLRYVFYENWKKDDKSEYNEKYYKNPKDKGKYLYDYHLKDMSFTELPLDIKL</sequence>
<reference evidence="2 3" key="1">
    <citation type="submission" date="2018-08" db="EMBL/GenBank/DDBJ databases">
        <title>Draft genome sequence of Pseudoalteromonas donghaensis HJ51.</title>
        <authorList>
            <person name="Oh J."/>
            <person name="Roh D."/>
        </authorList>
    </citation>
    <scope>NUCLEOTIDE SEQUENCE [LARGE SCALE GENOMIC DNA]</scope>
    <source>
        <strain evidence="2 3">HJ51</strain>
        <plasmid evidence="2 3">unnamed2</plasmid>
    </source>
</reference>
<dbReference type="RefSeq" id="WP_118845567.1">
    <property type="nucleotide sequence ID" value="NZ_CP032092.1"/>
</dbReference>
<evidence type="ECO:0000256" key="1">
    <source>
        <dbReference type="SAM" id="SignalP"/>
    </source>
</evidence>
<name>A0AAD0S417_9GAMM</name>
<protein>
    <submittedName>
        <fullName evidence="2">Uncharacterized protein</fullName>
    </submittedName>
</protein>
<dbReference type="KEGG" id="pdj:D0907_20585"/>
<feature type="signal peptide" evidence="1">
    <location>
        <begin position="1"/>
        <end position="21"/>
    </location>
</feature>
<gene>
    <name evidence="2" type="ORF">D0907_20585</name>
</gene>
<dbReference type="GeneID" id="99507874"/>
<keyword evidence="2" id="KW-0614">Plasmid</keyword>
<evidence type="ECO:0000313" key="2">
    <source>
        <dbReference type="EMBL" id="AXV67729.1"/>
    </source>
</evidence>
<dbReference type="PROSITE" id="PS51257">
    <property type="entry name" value="PROKAR_LIPOPROTEIN"/>
    <property type="match status" value="1"/>
</dbReference>
<keyword evidence="1" id="KW-0732">Signal</keyword>
<evidence type="ECO:0000313" key="3">
    <source>
        <dbReference type="Proteomes" id="UP000264605"/>
    </source>
</evidence>